<dbReference type="Gene3D" id="1.10.760.10">
    <property type="entry name" value="Cytochrome c-like domain"/>
    <property type="match status" value="1"/>
</dbReference>
<feature type="region of interest" description="Disordered" evidence="7">
    <location>
        <begin position="23"/>
        <end position="49"/>
    </location>
</feature>
<dbReference type="Pfam" id="PF00034">
    <property type="entry name" value="Cytochrom_C"/>
    <property type="match status" value="1"/>
</dbReference>
<evidence type="ECO:0000313" key="10">
    <source>
        <dbReference type="Proteomes" id="UP000094622"/>
    </source>
</evidence>
<dbReference type="GO" id="GO:0020037">
    <property type="term" value="F:heme binding"/>
    <property type="evidence" value="ECO:0007669"/>
    <property type="project" value="InterPro"/>
</dbReference>
<keyword evidence="10" id="KW-1185">Reference proteome</keyword>
<sequence>MQFATAGLDEEVLRGLAAHYAAQVPASTSSAPSTPVPSASASSQDAPDGATIVREGISSKGVPACDSCHGDTGRNPLFPRLAGQPESYLVAQLKQLHEGGRGGTAYAHLMETIAGRLSDEEIAAAAAWYASR</sequence>
<evidence type="ECO:0000256" key="2">
    <source>
        <dbReference type="ARBA" id="ARBA00022617"/>
    </source>
</evidence>
<keyword evidence="2 6" id="KW-0349">Heme</keyword>
<feature type="domain" description="Cytochrome c" evidence="8">
    <location>
        <begin position="44"/>
        <end position="132"/>
    </location>
</feature>
<dbReference type="Proteomes" id="UP000094622">
    <property type="component" value="Unassembled WGS sequence"/>
</dbReference>
<keyword evidence="5 6" id="KW-0408">Iron</keyword>
<organism evidence="9 10">
    <name type="scientific">Methylobrevis pamukkalensis</name>
    <dbReference type="NCBI Taxonomy" id="1439726"/>
    <lineage>
        <taxon>Bacteria</taxon>
        <taxon>Pseudomonadati</taxon>
        <taxon>Pseudomonadota</taxon>
        <taxon>Alphaproteobacteria</taxon>
        <taxon>Hyphomicrobiales</taxon>
        <taxon>Pleomorphomonadaceae</taxon>
        <taxon>Methylobrevis</taxon>
    </lineage>
</organism>
<gene>
    <name evidence="9" type="primary">cyc1</name>
    <name evidence="9" type="ORF">A6302_01282</name>
</gene>
<dbReference type="PROSITE" id="PS51007">
    <property type="entry name" value="CYTC"/>
    <property type="match status" value="1"/>
</dbReference>
<evidence type="ECO:0000259" key="8">
    <source>
        <dbReference type="PROSITE" id="PS51007"/>
    </source>
</evidence>
<dbReference type="AlphaFoldDB" id="A0A1E3H505"/>
<dbReference type="PANTHER" id="PTHR33751">
    <property type="entry name" value="CBB3-TYPE CYTOCHROME C OXIDASE SUBUNIT FIXP"/>
    <property type="match status" value="1"/>
</dbReference>
<evidence type="ECO:0000256" key="1">
    <source>
        <dbReference type="ARBA" id="ARBA00022448"/>
    </source>
</evidence>
<dbReference type="PANTHER" id="PTHR33751:SF9">
    <property type="entry name" value="CYTOCHROME C4"/>
    <property type="match status" value="1"/>
</dbReference>
<reference evidence="9 10" key="1">
    <citation type="submission" date="2016-07" db="EMBL/GenBank/DDBJ databases">
        <title>Draft Genome Sequence of Methylobrevis pamukkalensis PK2.</title>
        <authorList>
            <person name="Vasilenko O.V."/>
            <person name="Doronina N.V."/>
            <person name="Shmareva M.N."/>
            <person name="Tarlachkov S.V."/>
            <person name="Mustakhimov I."/>
            <person name="Trotsenko Y.A."/>
        </authorList>
    </citation>
    <scope>NUCLEOTIDE SEQUENCE [LARGE SCALE GENOMIC DNA]</scope>
    <source>
        <strain evidence="9 10">PK2</strain>
    </source>
</reference>
<accession>A0A1E3H505</accession>
<evidence type="ECO:0000256" key="4">
    <source>
        <dbReference type="ARBA" id="ARBA00022982"/>
    </source>
</evidence>
<dbReference type="InterPro" id="IPR009056">
    <property type="entry name" value="Cyt_c-like_dom"/>
</dbReference>
<evidence type="ECO:0000256" key="5">
    <source>
        <dbReference type="ARBA" id="ARBA00023004"/>
    </source>
</evidence>
<keyword evidence="1" id="KW-0813">Transport</keyword>
<name>A0A1E3H505_9HYPH</name>
<dbReference type="SUPFAM" id="SSF46626">
    <property type="entry name" value="Cytochrome c"/>
    <property type="match status" value="1"/>
</dbReference>
<evidence type="ECO:0000256" key="3">
    <source>
        <dbReference type="ARBA" id="ARBA00022723"/>
    </source>
</evidence>
<keyword evidence="4" id="KW-0249">Electron transport</keyword>
<evidence type="ECO:0000256" key="7">
    <source>
        <dbReference type="SAM" id="MobiDB-lite"/>
    </source>
</evidence>
<dbReference type="EMBL" id="MCRJ01000022">
    <property type="protein sequence ID" value="ODN71418.1"/>
    <property type="molecule type" value="Genomic_DNA"/>
</dbReference>
<evidence type="ECO:0000256" key="6">
    <source>
        <dbReference type="PROSITE-ProRule" id="PRU00433"/>
    </source>
</evidence>
<dbReference type="InterPro" id="IPR036909">
    <property type="entry name" value="Cyt_c-like_dom_sf"/>
</dbReference>
<dbReference type="GO" id="GO:0009055">
    <property type="term" value="F:electron transfer activity"/>
    <property type="evidence" value="ECO:0007669"/>
    <property type="project" value="InterPro"/>
</dbReference>
<comment type="caution">
    <text evidence="9">The sequence shown here is derived from an EMBL/GenBank/DDBJ whole genome shotgun (WGS) entry which is preliminary data.</text>
</comment>
<dbReference type="GO" id="GO:0046872">
    <property type="term" value="F:metal ion binding"/>
    <property type="evidence" value="ECO:0007669"/>
    <property type="project" value="UniProtKB-KW"/>
</dbReference>
<proteinExistence type="predicted"/>
<protein>
    <submittedName>
        <fullName evidence="9">Cytochrome c-552</fullName>
    </submittedName>
</protein>
<dbReference type="RefSeq" id="WP_245293934.1">
    <property type="nucleotide sequence ID" value="NZ_MCRJ01000022.1"/>
</dbReference>
<dbReference type="InterPro" id="IPR050597">
    <property type="entry name" value="Cytochrome_c_Oxidase_Subunit"/>
</dbReference>
<evidence type="ECO:0000313" key="9">
    <source>
        <dbReference type="EMBL" id="ODN71418.1"/>
    </source>
</evidence>
<keyword evidence="3 6" id="KW-0479">Metal-binding</keyword>